<dbReference type="InterPro" id="IPR001173">
    <property type="entry name" value="Glyco_trans_2-like"/>
</dbReference>
<sequence>MQNDDVWLVVPLYNEATVIAEVVQQARATFPHVVCVDDGSRDGSAEAAERAGAAVVRHPVNLGQGAALQTGFDYALSDPAMRYVVTYDADGQHQVRDVEVMVERIRHGDVQVVFGSRFLDERTEASTMKRLVLRAAVAYTNLTTGTRLTDAHNGLRVLHRDVVERLDITQNRMAHASEIVAQIGAMRFDGAKVAYAEEPVHILYTDYSKAKGQSLWNAVNILAELIWR</sequence>
<dbReference type="Pfam" id="PF00535">
    <property type="entry name" value="Glycos_transf_2"/>
    <property type="match status" value="1"/>
</dbReference>
<name>A0A543I012_9MICO</name>
<dbReference type="PANTHER" id="PTHR48090">
    <property type="entry name" value="UNDECAPRENYL-PHOSPHATE 4-DEOXY-4-FORMAMIDO-L-ARABINOSE TRANSFERASE-RELATED"/>
    <property type="match status" value="1"/>
</dbReference>
<dbReference type="EMBL" id="VFPM01000001">
    <property type="protein sequence ID" value="TQM63870.1"/>
    <property type="molecule type" value="Genomic_DNA"/>
</dbReference>
<dbReference type="Gene3D" id="3.90.550.10">
    <property type="entry name" value="Spore Coat Polysaccharide Biosynthesis Protein SpsA, Chain A"/>
    <property type="match status" value="1"/>
</dbReference>
<dbReference type="AlphaFoldDB" id="A0A543I012"/>
<protein>
    <submittedName>
        <fullName evidence="3">Glycosyl transferase family 2</fullName>
    </submittedName>
</protein>
<dbReference type="RefSeq" id="WP_141841591.1">
    <property type="nucleotide sequence ID" value="NZ_VFPM01000001.1"/>
</dbReference>
<gene>
    <name evidence="3" type="ORF">FBY41_0224</name>
</gene>
<keyword evidence="4" id="KW-1185">Reference proteome</keyword>
<dbReference type="PANTHER" id="PTHR48090:SF7">
    <property type="entry name" value="RFBJ PROTEIN"/>
    <property type="match status" value="1"/>
</dbReference>
<dbReference type="CDD" id="cd04179">
    <property type="entry name" value="DPM_DPG-synthase_like"/>
    <property type="match status" value="1"/>
</dbReference>
<evidence type="ECO:0000256" key="1">
    <source>
        <dbReference type="ARBA" id="ARBA00006739"/>
    </source>
</evidence>
<dbReference type="SUPFAM" id="SSF53448">
    <property type="entry name" value="Nucleotide-diphospho-sugar transferases"/>
    <property type="match status" value="1"/>
</dbReference>
<proteinExistence type="inferred from homology"/>
<feature type="domain" description="Glycosyltransferase 2-like" evidence="2">
    <location>
        <begin position="8"/>
        <end position="166"/>
    </location>
</feature>
<evidence type="ECO:0000259" key="2">
    <source>
        <dbReference type="Pfam" id="PF00535"/>
    </source>
</evidence>
<dbReference type="InterPro" id="IPR050256">
    <property type="entry name" value="Glycosyltransferase_2"/>
</dbReference>
<accession>A0A543I012</accession>
<evidence type="ECO:0000313" key="4">
    <source>
        <dbReference type="Proteomes" id="UP000316747"/>
    </source>
</evidence>
<evidence type="ECO:0000313" key="3">
    <source>
        <dbReference type="EMBL" id="TQM63870.1"/>
    </source>
</evidence>
<reference evidence="3 4" key="1">
    <citation type="submission" date="2019-06" db="EMBL/GenBank/DDBJ databases">
        <title>Genome sequencing of plant associated microbes to promote plant fitness in Sorghum bicolor and Oryza sativa.</title>
        <authorList>
            <person name="Coleman-Derr D."/>
        </authorList>
    </citation>
    <scope>NUCLEOTIDE SEQUENCE [LARGE SCALE GENOMIC DNA]</scope>
    <source>
        <strain evidence="3 4">KV-663</strain>
    </source>
</reference>
<comment type="caution">
    <text evidence="3">The sequence shown here is derived from an EMBL/GenBank/DDBJ whole genome shotgun (WGS) entry which is preliminary data.</text>
</comment>
<comment type="similarity">
    <text evidence="1">Belongs to the glycosyltransferase 2 family.</text>
</comment>
<organism evidence="3 4">
    <name type="scientific">Humibacillus xanthopallidus</name>
    <dbReference type="NCBI Taxonomy" id="412689"/>
    <lineage>
        <taxon>Bacteria</taxon>
        <taxon>Bacillati</taxon>
        <taxon>Actinomycetota</taxon>
        <taxon>Actinomycetes</taxon>
        <taxon>Micrococcales</taxon>
        <taxon>Intrasporangiaceae</taxon>
        <taxon>Humibacillus</taxon>
    </lineage>
</organism>
<dbReference type="GO" id="GO:0016740">
    <property type="term" value="F:transferase activity"/>
    <property type="evidence" value="ECO:0007669"/>
    <property type="project" value="UniProtKB-KW"/>
</dbReference>
<keyword evidence="3" id="KW-0808">Transferase</keyword>
<dbReference type="InterPro" id="IPR029044">
    <property type="entry name" value="Nucleotide-diphossugar_trans"/>
</dbReference>
<dbReference type="Proteomes" id="UP000316747">
    <property type="component" value="Unassembled WGS sequence"/>
</dbReference>
<dbReference type="OrthoDB" id="9810303at2"/>